<evidence type="ECO:0000256" key="1">
    <source>
        <dbReference type="SAM" id="Coils"/>
    </source>
</evidence>
<keyword evidence="1" id="KW-0175">Coiled coil</keyword>
<dbReference type="Pfam" id="PF11382">
    <property type="entry name" value="MctB"/>
    <property type="match status" value="1"/>
</dbReference>
<evidence type="ECO:0000313" key="2">
    <source>
        <dbReference type="EMBL" id="MFC0568659.1"/>
    </source>
</evidence>
<organism evidence="2 3">
    <name type="scientific">Plantactinospora siamensis</name>
    <dbReference type="NCBI Taxonomy" id="555372"/>
    <lineage>
        <taxon>Bacteria</taxon>
        <taxon>Bacillati</taxon>
        <taxon>Actinomycetota</taxon>
        <taxon>Actinomycetes</taxon>
        <taxon>Micromonosporales</taxon>
        <taxon>Micromonosporaceae</taxon>
        <taxon>Plantactinospora</taxon>
    </lineage>
</organism>
<dbReference type="InterPro" id="IPR021522">
    <property type="entry name" value="MctB"/>
</dbReference>
<name>A0ABV6P6Q9_9ACTN</name>
<feature type="coiled-coil region" evidence="1">
    <location>
        <begin position="34"/>
        <end position="68"/>
    </location>
</feature>
<evidence type="ECO:0000313" key="3">
    <source>
        <dbReference type="Proteomes" id="UP001589894"/>
    </source>
</evidence>
<protein>
    <submittedName>
        <fullName evidence="2">Copper transporter</fullName>
    </submittedName>
</protein>
<gene>
    <name evidence="2" type="ORF">ACFFHU_31570</name>
</gene>
<keyword evidence="3" id="KW-1185">Reference proteome</keyword>
<comment type="caution">
    <text evidence="2">The sequence shown here is derived from an EMBL/GenBank/DDBJ whole genome shotgun (WGS) entry which is preliminary data.</text>
</comment>
<sequence length="312" mass="32418">MINFRYHVVSLTAVFLALAIGLVVGTAALNGEVADSLSNNVAALRKDNSQLRQKVDSLQDEVNREEDFARDTAPMLLTGKLTGRRVLLVTLPSGRDHVDGVTDMLRMSGATITGRVDVQDKFVDPNNGVTLLELAAKAARPSIPASSLPGNSDGVETTSALWAAALLDRPGAPAVSEADRRAVLSTYTTAGYITVSDKLTSPAEAVVVVSGQPYIDRDSAKKDQSVVTMTTQFDRAGVAVVAGSGTSAGNVVSAVRDDAALSKTVSTVDNSTTVQGQVVTALAVIEQITVRKAGQYGLGTGATSPVPNIPAQ</sequence>
<dbReference type="EMBL" id="JBHLUE010000036">
    <property type="protein sequence ID" value="MFC0568659.1"/>
    <property type="molecule type" value="Genomic_DNA"/>
</dbReference>
<proteinExistence type="predicted"/>
<reference evidence="2 3" key="1">
    <citation type="submission" date="2024-09" db="EMBL/GenBank/DDBJ databases">
        <authorList>
            <person name="Sun Q."/>
            <person name="Mori K."/>
        </authorList>
    </citation>
    <scope>NUCLEOTIDE SEQUENCE [LARGE SCALE GENOMIC DNA]</scope>
    <source>
        <strain evidence="2 3">TBRC 2205</strain>
    </source>
</reference>
<dbReference type="RefSeq" id="WP_377344212.1">
    <property type="nucleotide sequence ID" value="NZ_JBHLUE010000036.1"/>
</dbReference>
<accession>A0ABV6P6Q9</accession>
<dbReference type="Proteomes" id="UP001589894">
    <property type="component" value="Unassembled WGS sequence"/>
</dbReference>